<reference evidence="3 4" key="1">
    <citation type="submission" date="2018-08" db="EMBL/GenBank/DDBJ databases">
        <title>A genome reference for cultivated species of the human gut microbiota.</title>
        <authorList>
            <person name="Zou Y."/>
            <person name="Xue W."/>
            <person name="Luo G."/>
        </authorList>
    </citation>
    <scope>NUCLEOTIDE SEQUENCE [LARGE SCALE GENOMIC DNA]</scope>
    <source>
        <strain evidence="3 4">AF36-7BH</strain>
    </source>
</reference>
<name>A0A415MF44_9FIRM</name>
<dbReference type="PROSITE" id="PS50835">
    <property type="entry name" value="IG_LIKE"/>
    <property type="match status" value="1"/>
</dbReference>
<feature type="domain" description="Ig-like" evidence="2">
    <location>
        <begin position="1247"/>
        <end position="1354"/>
    </location>
</feature>
<sequence length="1497" mass="168373">MNNVTIQSSCGHTLLPGHTATLTAVIDSPQNYRFMWQKKNLKGELLDWVEYGQTIQITSDEVSEDITYIVSVIGGQDIITDSYNNILTDTTGNILTASFTLYTSEHDVYNAQENDEIVPYVQELTILLTTRGKHIYGKINNIDTQSISYKMNLNSANELSFTVHKEVDGIIEPLWDKIKDFRLVYVKELNEYYQIKISTNNGTDDITKTISATSLCEAELSQIYIRNTEINTEDDIARDDYVVTKFYSLTDKKASLLDRILSFAPHYKIGHVDDSLIELQRSFSIDNTSIYDFLTGDCSEQFNCLFQFNSVTRTINVYDLYTKCLNPECGYRGDFDEVCPKCGSKKISYFGEDTSIFINSKNLSDSITFETDNDSVKNCFKIEGGDDDINAAIRNVNPNGTDVIYYITDEQKEEMSDELVQKISSYDTLYNEKIDTYRTLNQNIYDAYDKILYYTSSMMPDTKHEDVTATTEANKLTVANLSPIGLQKVTTSTSVATVNTALKMLAKVFVKSGYVKVDVDTDNTNTFTYVGTDEQYNHHGTWYGRFKVTNYSNDEDIVYTDYLEIKVYDLYETYLDQKIKKNIVSNDKDGEDSLFDVLTIKSLDNFKEAIKLYCLNRLTSFKSALEGCVFTLVEADQAKEGADLYEGMYLSYLNKLKACEDEIDARQKTINEWQNQLDEYTTTRNEIQDSLNFEKYLGEDLYYEFIAYKREDTYNNENYISDGLNNEELLKKAEELIENAQKELYKSAMKQHTITCTLYNLFQMKEFLPIRSKFVLGNWMRILVDDKVFRIGLSSYEVNYGSLENINVEFTDATVAYNTGISTQSIMDKAQQMATSYSYVSNQAKKGEEARNSISRLLDNGLNTAVTAIKNADSEDIVIDKNGLRARLYDDINDYYAPEQLGILHNMLVFTDDYWRTAKTALGQITYTLDGEEHSVYGLIADVLMSGLVISGHIYSANYSTVNTTGTHIDLENGSFSFAGDKIVYDSFSNDLCLKDITVKFVSDGKIDKTTLQDVITGVNTNYLKLNKLESETIVAINGRIDNLKSITITTENFYAKFSEIDIAKIKELYTDSAFIRSLTTAVSSTVTSTVDTEFVKNLIVGHATLNDLFTSNFTIGSDDGGSVLMNGSTMQFKDKDGNVYVQIGTDKTGGHSIIINDSNGTAIMNGSGITANAIADGLIVDQMVKKKDTSYNGISGDKLDIDSVITNINGSTTTIKSSQIYFDEDKQTLNTKLSTMQNTLSSEMKNEVAKNKTYTAKIESSNGTVLAETLNKNTTLTCTVKNANDIVNINGTNYRAVWTRRTASGGTQDSGYNIISTSVSVAYTDISTDYIYTCTIQKKENNQWQNIISADITIAKNIYEVLKTEYYTKEESPKAILTILGETEISTVNGKENSIISTIQTTHETVDTFEKVIEKNNTTINDFVNKSASVYQDYDEFKTTVKKTYATNTKVDELANGNNLLRNSDTLIFDEYSIGSKLIDASGNMLIDASGYILIA</sequence>
<dbReference type="RefSeq" id="WP_118369950.1">
    <property type="nucleotide sequence ID" value="NZ_QROY01000002.1"/>
</dbReference>
<evidence type="ECO:0000313" key="3">
    <source>
        <dbReference type="EMBL" id="RHL71219.1"/>
    </source>
</evidence>
<evidence type="ECO:0000313" key="4">
    <source>
        <dbReference type="Proteomes" id="UP000285201"/>
    </source>
</evidence>
<keyword evidence="1" id="KW-0175">Coiled coil</keyword>
<evidence type="ECO:0000256" key="1">
    <source>
        <dbReference type="SAM" id="Coils"/>
    </source>
</evidence>
<evidence type="ECO:0000259" key="2">
    <source>
        <dbReference type="PROSITE" id="PS50835"/>
    </source>
</evidence>
<protein>
    <recommendedName>
        <fullName evidence="2">Ig-like domain-containing protein</fullName>
    </recommendedName>
</protein>
<comment type="caution">
    <text evidence="3">The sequence shown here is derived from an EMBL/GenBank/DDBJ whole genome shotgun (WGS) entry which is preliminary data.</text>
</comment>
<feature type="coiled-coil region" evidence="1">
    <location>
        <begin position="723"/>
        <end position="750"/>
    </location>
</feature>
<organism evidence="3 4">
    <name type="scientific">Lachnospira eligens</name>
    <dbReference type="NCBI Taxonomy" id="39485"/>
    <lineage>
        <taxon>Bacteria</taxon>
        <taxon>Bacillati</taxon>
        <taxon>Bacillota</taxon>
        <taxon>Clostridia</taxon>
        <taxon>Lachnospirales</taxon>
        <taxon>Lachnospiraceae</taxon>
        <taxon>Lachnospira</taxon>
    </lineage>
</organism>
<gene>
    <name evidence="3" type="ORF">DW007_03485</name>
</gene>
<proteinExistence type="predicted"/>
<accession>A0A415MF44</accession>
<dbReference type="Proteomes" id="UP000285201">
    <property type="component" value="Unassembled WGS sequence"/>
</dbReference>
<dbReference type="InterPro" id="IPR007110">
    <property type="entry name" value="Ig-like_dom"/>
</dbReference>
<dbReference type="EMBL" id="QROY01000002">
    <property type="protein sequence ID" value="RHL71219.1"/>
    <property type="molecule type" value="Genomic_DNA"/>
</dbReference>
<feature type="coiled-coil region" evidence="1">
    <location>
        <begin position="656"/>
        <end position="690"/>
    </location>
</feature>